<evidence type="ECO:0000313" key="10">
    <source>
        <dbReference type="Proteomes" id="UP001172684"/>
    </source>
</evidence>
<evidence type="ECO:0000313" key="9">
    <source>
        <dbReference type="EMBL" id="KAJ9667664.1"/>
    </source>
</evidence>
<protein>
    <recommendedName>
        <fullName evidence="8">Rhodopsin domain-containing protein</fullName>
    </recommendedName>
</protein>
<keyword evidence="4 7" id="KW-0472">Membrane</keyword>
<evidence type="ECO:0000256" key="2">
    <source>
        <dbReference type="ARBA" id="ARBA00022692"/>
    </source>
</evidence>
<comment type="caution">
    <text evidence="9">The sequence shown here is derived from an EMBL/GenBank/DDBJ whole genome shotgun (WGS) entry which is preliminary data.</text>
</comment>
<keyword evidence="3 7" id="KW-1133">Transmembrane helix</keyword>
<feature type="compositionally biased region" description="Polar residues" evidence="6">
    <location>
        <begin position="502"/>
        <end position="518"/>
    </location>
</feature>
<feature type="transmembrane region" description="Helical" evidence="7">
    <location>
        <begin position="16"/>
        <end position="37"/>
    </location>
</feature>
<evidence type="ECO:0000256" key="3">
    <source>
        <dbReference type="ARBA" id="ARBA00022989"/>
    </source>
</evidence>
<feature type="transmembrane region" description="Helical" evidence="7">
    <location>
        <begin position="101"/>
        <end position="120"/>
    </location>
</feature>
<feature type="transmembrane region" description="Helical" evidence="7">
    <location>
        <begin position="181"/>
        <end position="203"/>
    </location>
</feature>
<feature type="compositionally biased region" description="Polar residues" evidence="6">
    <location>
        <begin position="452"/>
        <end position="469"/>
    </location>
</feature>
<evidence type="ECO:0000259" key="8">
    <source>
        <dbReference type="Pfam" id="PF20684"/>
    </source>
</evidence>
<comment type="subcellular location">
    <subcellularLocation>
        <location evidence="1">Membrane</location>
        <topology evidence="1">Multi-pass membrane protein</topology>
    </subcellularLocation>
</comment>
<evidence type="ECO:0000256" key="7">
    <source>
        <dbReference type="SAM" id="Phobius"/>
    </source>
</evidence>
<organism evidence="9 10">
    <name type="scientific">Coniosporium apollinis</name>
    <dbReference type="NCBI Taxonomy" id="61459"/>
    <lineage>
        <taxon>Eukaryota</taxon>
        <taxon>Fungi</taxon>
        <taxon>Dikarya</taxon>
        <taxon>Ascomycota</taxon>
        <taxon>Pezizomycotina</taxon>
        <taxon>Dothideomycetes</taxon>
        <taxon>Dothideomycetes incertae sedis</taxon>
        <taxon>Coniosporium</taxon>
    </lineage>
</organism>
<feature type="domain" description="Rhodopsin" evidence="8">
    <location>
        <begin position="3"/>
        <end position="206"/>
    </location>
</feature>
<dbReference type="Proteomes" id="UP001172684">
    <property type="component" value="Unassembled WGS sequence"/>
</dbReference>
<name>A0ABQ9NZ80_9PEZI</name>
<feature type="transmembrane region" description="Helical" evidence="7">
    <location>
        <begin position="215"/>
        <end position="236"/>
    </location>
</feature>
<feature type="region of interest" description="Disordered" evidence="6">
    <location>
        <begin position="382"/>
        <end position="408"/>
    </location>
</feature>
<evidence type="ECO:0000256" key="6">
    <source>
        <dbReference type="SAM" id="MobiDB-lite"/>
    </source>
</evidence>
<evidence type="ECO:0000256" key="1">
    <source>
        <dbReference type="ARBA" id="ARBA00004141"/>
    </source>
</evidence>
<dbReference type="InterPro" id="IPR049326">
    <property type="entry name" value="Rhodopsin_dom_fungi"/>
</dbReference>
<feature type="transmembrane region" description="Helical" evidence="7">
    <location>
        <begin position="57"/>
        <end position="80"/>
    </location>
</feature>
<keyword evidence="2 7" id="KW-0812">Transmembrane</keyword>
<sequence>MGRLVRNDRLFREDKIMALSIIPLLLRMAFIHPVLLFGTNNVATDGLSAQQIYTHSIGARLVLGARIFYALFIWTAKFTVSEFLKRLTCRFWKRGYEVGLRGIRIFLVVTFFMVVIATLAECQPFDHYWQVVPDPGPKCRSGYAHLITMGVADIITDVLLIVFPIPIIIKSAMPIGRKVALVLLFAMSLILIAVTGARVPLVIQHQGRQQYRTVFASGEILAATAVSNAVVLGSFLRDRGVKKAKFKTVSRTDSMERGSRRETITVQQWGSDEDLIRDLPGYQLDPELHKTQSGPRRPSVAVSTDTMTSGANAVPAGKQNWKGLDMTAESCRSSEGSEETEIDLKSPVAPDPMPKPQEVRVVHPKQNMAFFDYGGLLDTSPASASAMASPTGDTTSAQDFASPRRGSRSLLSDLGGLLSQVQSRKESIANSRKERRSRNFSVQEGDSYELTPRSSKPQLLTESAPSSVSGLPLSPDTGSQFLQDPGGLLGDSKPPPTPRPTASNPSHPSTASASNTSIPLRPAHPVPLTVAQPTPGHRNPPADEDDVGLSMQDAGGLLR</sequence>
<dbReference type="Pfam" id="PF20684">
    <property type="entry name" value="Fung_rhodopsin"/>
    <property type="match status" value="1"/>
</dbReference>
<feature type="region of interest" description="Disordered" evidence="6">
    <location>
        <begin position="285"/>
        <end position="355"/>
    </location>
</feature>
<dbReference type="PANTHER" id="PTHR33048:SF19">
    <property type="entry name" value="MEMBRANE PROTEIN PTH11-LIKE, PUTATIVE (AFU_ORTHOLOGUE AFUA_1G14080)-RELATED"/>
    <property type="match status" value="1"/>
</dbReference>
<comment type="similarity">
    <text evidence="5">Belongs to the SAT4 family.</text>
</comment>
<accession>A0ABQ9NZ80</accession>
<dbReference type="InterPro" id="IPR052337">
    <property type="entry name" value="SAT4-like"/>
</dbReference>
<feature type="compositionally biased region" description="Polar residues" evidence="6">
    <location>
        <begin position="301"/>
        <end position="311"/>
    </location>
</feature>
<gene>
    <name evidence="9" type="ORF">H2201_002199</name>
</gene>
<dbReference type="PANTHER" id="PTHR33048">
    <property type="entry name" value="PTH11-LIKE INTEGRAL MEMBRANE PROTEIN (AFU_ORTHOLOGUE AFUA_5G11245)"/>
    <property type="match status" value="1"/>
</dbReference>
<evidence type="ECO:0000256" key="5">
    <source>
        <dbReference type="ARBA" id="ARBA00038359"/>
    </source>
</evidence>
<feature type="region of interest" description="Disordered" evidence="6">
    <location>
        <begin position="421"/>
        <end position="559"/>
    </location>
</feature>
<keyword evidence="10" id="KW-1185">Reference proteome</keyword>
<dbReference type="EMBL" id="JAPDRL010000011">
    <property type="protein sequence ID" value="KAJ9667664.1"/>
    <property type="molecule type" value="Genomic_DNA"/>
</dbReference>
<proteinExistence type="inferred from homology"/>
<reference evidence="9" key="1">
    <citation type="submission" date="2022-10" db="EMBL/GenBank/DDBJ databases">
        <title>Culturing micro-colonial fungi from biological soil crusts in the Mojave desert and describing Neophaeococcomyces mojavensis, and introducing the new genera and species Taxawa tesnikishii.</title>
        <authorList>
            <person name="Kurbessoian T."/>
            <person name="Stajich J.E."/>
        </authorList>
    </citation>
    <scope>NUCLEOTIDE SEQUENCE</scope>
    <source>
        <strain evidence="9">TK_1</strain>
    </source>
</reference>
<feature type="transmembrane region" description="Helical" evidence="7">
    <location>
        <begin position="143"/>
        <end position="169"/>
    </location>
</feature>
<evidence type="ECO:0000256" key="4">
    <source>
        <dbReference type="ARBA" id="ARBA00023136"/>
    </source>
</evidence>